<sequence>MHIEKQVPIHGVDRSQFPQESHCLMSGMTFPSNW</sequence>
<protein>
    <submittedName>
        <fullName evidence="1">Uncharacterized protein</fullName>
    </submittedName>
</protein>
<evidence type="ECO:0000313" key="1">
    <source>
        <dbReference type="EMBL" id="JAH88997.1"/>
    </source>
</evidence>
<dbReference type="EMBL" id="GBXM01019580">
    <property type="protein sequence ID" value="JAH88997.1"/>
    <property type="molecule type" value="Transcribed_RNA"/>
</dbReference>
<reference evidence="1" key="2">
    <citation type="journal article" date="2015" name="Fish Shellfish Immunol.">
        <title>Early steps in the European eel (Anguilla anguilla)-Vibrio vulnificus interaction in the gills: Role of the RtxA13 toxin.</title>
        <authorList>
            <person name="Callol A."/>
            <person name="Pajuelo D."/>
            <person name="Ebbesson L."/>
            <person name="Teles M."/>
            <person name="MacKenzie S."/>
            <person name="Amaro C."/>
        </authorList>
    </citation>
    <scope>NUCLEOTIDE SEQUENCE</scope>
</reference>
<name>A0A0E9WF72_ANGAN</name>
<accession>A0A0E9WF72</accession>
<reference evidence="1" key="1">
    <citation type="submission" date="2014-11" db="EMBL/GenBank/DDBJ databases">
        <authorList>
            <person name="Amaro Gonzalez C."/>
        </authorList>
    </citation>
    <scope>NUCLEOTIDE SEQUENCE</scope>
</reference>
<dbReference type="AlphaFoldDB" id="A0A0E9WF72"/>
<proteinExistence type="predicted"/>
<organism evidence="1">
    <name type="scientific">Anguilla anguilla</name>
    <name type="common">European freshwater eel</name>
    <name type="synonym">Muraena anguilla</name>
    <dbReference type="NCBI Taxonomy" id="7936"/>
    <lineage>
        <taxon>Eukaryota</taxon>
        <taxon>Metazoa</taxon>
        <taxon>Chordata</taxon>
        <taxon>Craniata</taxon>
        <taxon>Vertebrata</taxon>
        <taxon>Euteleostomi</taxon>
        <taxon>Actinopterygii</taxon>
        <taxon>Neopterygii</taxon>
        <taxon>Teleostei</taxon>
        <taxon>Anguilliformes</taxon>
        <taxon>Anguillidae</taxon>
        <taxon>Anguilla</taxon>
    </lineage>
</organism>